<dbReference type="InterPro" id="IPR003779">
    <property type="entry name" value="CMD-like"/>
</dbReference>
<dbReference type="PANTHER" id="PTHR33570">
    <property type="entry name" value="4-CARBOXYMUCONOLACTONE DECARBOXYLASE FAMILY PROTEIN"/>
    <property type="match status" value="1"/>
</dbReference>
<evidence type="ECO:0000313" key="2">
    <source>
        <dbReference type="EMBL" id="SEB46564.1"/>
    </source>
</evidence>
<dbReference type="Gene3D" id="1.20.1290.10">
    <property type="entry name" value="AhpD-like"/>
    <property type="match status" value="1"/>
</dbReference>
<feature type="domain" description="Carboxymuconolactone decarboxylase-like" evidence="1">
    <location>
        <begin position="57"/>
        <end position="138"/>
    </location>
</feature>
<sequence>MVDLCQIPRAREGRCIDPRRVTLSDFQERAMQIRRDILGDEHVDRANSSITPFSRPFQEYITRVAWGEIWGRPGLSLRERSLMTLAMMAVTRQEHELAVHVRLARRNGLSVEEIAEALLHAGLYGGAAAANTSFAIAQRTLAELGEPDAIPLRDEQPV</sequence>
<dbReference type="AlphaFoldDB" id="A0A1H4JJQ7"/>
<dbReference type="EMBL" id="FNTL01000003">
    <property type="protein sequence ID" value="SEB46564.1"/>
    <property type="molecule type" value="Genomic_DNA"/>
</dbReference>
<dbReference type="InterPro" id="IPR029032">
    <property type="entry name" value="AhpD-like"/>
</dbReference>
<dbReference type="InterPro" id="IPR052512">
    <property type="entry name" value="4CMD/NDH-1_regulator"/>
</dbReference>
<evidence type="ECO:0000313" key="3">
    <source>
        <dbReference type="Proteomes" id="UP000183407"/>
    </source>
</evidence>
<gene>
    <name evidence="2" type="ORF">SAMN04490220_0951</name>
</gene>
<proteinExistence type="predicted"/>
<dbReference type="PANTHER" id="PTHR33570:SF2">
    <property type="entry name" value="CARBOXYMUCONOLACTONE DECARBOXYLASE-LIKE DOMAIN-CONTAINING PROTEIN"/>
    <property type="match status" value="1"/>
</dbReference>
<protein>
    <submittedName>
        <fullName evidence="2">4-carboxymuconolactone decarboxylase</fullName>
    </submittedName>
</protein>
<dbReference type="Proteomes" id="UP000183407">
    <property type="component" value="Unassembled WGS sequence"/>
</dbReference>
<dbReference type="GO" id="GO:0051920">
    <property type="term" value="F:peroxiredoxin activity"/>
    <property type="evidence" value="ECO:0007669"/>
    <property type="project" value="InterPro"/>
</dbReference>
<organism evidence="2 3">
    <name type="scientific">Rhodococcus jostii</name>
    <dbReference type="NCBI Taxonomy" id="132919"/>
    <lineage>
        <taxon>Bacteria</taxon>
        <taxon>Bacillati</taxon>
        <taxon>Actinomycetota</taxon>
        <taxon>Actinomycetes</taxon>
        <taxon>Mycobacteriales</taxon>
        <taxon>Nocardiaceae</taxon>
        <taxon>Rhodococcus</taxon>
    </lineage>
</organism>
<dbReference type="SUPFAM" id="SSF69118">
    <property type="entry name" value="AhpD-like"/>
    <property type="match status" value="1"/>
</dbReference>
<reference evidence="3" key="1">
    <citation type="submission" date="2016-10" db="EMBL/GenBank/DDBJ databases">
        <authorList>
            <person name="Varghese N."/>
        </authorList>
    </citation>
    <scope>NUCLEOTIDE SEQUENCE [LARGE SCALE GENOMIC DNA]</scope>
    <source>
        <strain evidence="3">DSM 44719</strain>
    </source>
</reference>
<dbReference type="Pfam" id="PF02627">
    <property type="entry name" value="CMD"/>
    <property type="match status" value="1"/>
</dbReference>
<name>A0A1H4JJQ7_RHOJO</name>
<accession>A0A1H4JJQ7</accession>
<evidence type="ECO:0000259" key="1">
    <source>
        <dbReference type="Pfam" id="PF02627"/>
    </source>
</evidence>